<dbReference type="Proteomes" id="UP000237105">
    <property type="component" value="Unassembled WGS sequence"/>
</dbReference>
<keyword evidence="2" id="KW-0732">Signal</keyword>
<accession>A0A2P5AJP0</accession>
<organism evidence="3 4">
    <name type="scientific">Parasponia andersonii</name>
    <name type="common">Sponia andersonii</name>
    <dbReference type="NCBI Taxonomy" id="3476"/>
    <lineage>
        <taxon>Eukaryota</taxon>
        <taxon>Viridiplantae</taxon>
        <taxon>Streptophyta</taxon>
        <taxon>Embryophyta</taxon>
        <taxon>Tracheophyta</taxon>
        <taxon>Spermatophyta</taxon>
        <taxon>Magnoliopsida</taxon>
        <taxon>eudicotyledons</taxon>
        <taxon>Gunneridae</taxon>
        <taxon>Pentapetalae</taxon>
        <taxon>rosids</taxon>
        <taxon>fabids</taxon>
        <taxon>Rosales</taxon>
        <taxon>Cannabaceae</taxon>
        <taxon>Parasponia</taxon>
    </lineage>
</organism>
<evidence type="ECO:0000256" key="2">
    <source>
        <dbReference type="SAM" id="SignalP"/>
    </source>
</evidence>
<feature type="region of interest" description="Disordered" evidence="1">
    <location>
        <begin position="157"/>
        <end position="226"/>
    </location>
</feature>
<dbReference type="OrthoDB" id="10327311at2759"/>
<proteinExistence type="predicted"/>
<feature type="compositionally biased region" description="Polar residues" evidence="1">
    <location>
        <begin position="201"/>
        <end position="213"/>
    </location>
</feature>
<protein>
    <submittedName>
        <fullName evidence="3">Uncharacterized protein</fullName>
    </submittedName>
</protein>
<evidence type="ECO:0000256" key="1">
    <source>
        <dbReference type="SAM" id="MobiDB-lite"/>
    </source>
</evidence>
<sequence>MAAPKWGSLAFFVLLITIGTFQSLSFAREVTTSTRTTTGTTHKDHRQQEDQVIKPTDSDMEGGTGGTWLWPWSSGVEPSPEFSIGGRIDFGDDNHDHGSSGCDDSFNNIGNGGGSGISWGGVPLFCTPLPPAECHDGENCGIGRKLYLDFSKSRPTITTSYKSNDDERHKNGAHMMANDKSFHTDRMTAKRPAHDGKNVASEGQQGHNGQENMMTRDAIPMAPGQN</sequence>
<comment type="caution">
    <text evidence="3">The sequence shown here is derived from an EMBL/GenBank/DDBJ whole genome shotgun (WGS) entry which is preliminary data.</text>
</comment>
<feature type="chain" id="PRO_5015152586" evidence="2">
    <location>
        <begin position="28"/>
        <end position="226"/>
    </location>
</feature>
<evidence type="ECO:0000313" key="4">
    <source>
        <dbReference type="Proteomes" id="UP000237105"/>
    </source>
</evidence>
<name>A0A2P5AJP0_PARAD</name>
<evidence type="ECO:0000313" key="3">
    <source>
        <dbReference type="EMBL" id="PON36775.1"/>
    </source>
</evidence>
<reference evidence="4" key="1">
    <citation type="submission" date="2016-06" db="EMBL/GenBank/DDBJ databases">
        <title>Parallel loss of symbiosis genes in relatives of nitrogen-fixing non-legume Parasponia.</title>
        <authorList>
            <person name="Van Velzen R."/>
            <person name="Holmer R."/>
            <person name="Bu F."/>
            <person name="Rutten L."/>
            <person name="Van Zeijl A."/>
            <person name="Liu W."/>
            <person name="Santuari L."/>
            <person name="Cao Q."/>
            <person name="Sharma T."/>
            <person name="Shen D."/>
            <person name="Roswanjaya Y."/>
            <person name="Wardhani T."/>
            <person name="Kalhor M.S."/>
            <person name="Jansen J."/>
            <person name="Van den Hoogen J."/>
            <person name="Gungor B."/>
            <person name="Hartog M."/>
            <person name="Hontelez J."/>
            <person name="Verver J."/>
            <person name="Yang W.-C."/>
            <person name="Schijlen E."/>
            <person name="Repin R."/>
            <person name="Schilthuizen M."/>
            <person name="Schranz E."/>
            <person name="Heidstra R."/>
            <person name="Miyata K."/>
            <person name="Fedorova E."/>
            <person name="Kohlen W."/>
            <person name="Bisseling T."/>
            <person name="Smit S."/>
            <person name="Geurts R."/>
        </authorList>
    </citation>
    <scope>NUCLEOTIDE SEQUENCE [LARGE SCALE GENOMIC DNA]</scope>
    <source>
        <strain evidence="4">cv. WU1-14</strain>
    </source>
</reference>
<gene>
    <name evidence="3" type="ORF">PanWU01x14_325360</name>
</gene>
<feature type="signal peptide" evidence="2">
    <location>
        <begin position="1"/>
        <end position="27"/>
    </location>
</feature>
<feature type="compositionally biased region" description="Basic and acidic residues" evidence="1">
    <location>
        <begin position="180"/>
        <end position="197"/>
    </location>
</feature>
<feature type="region of interest" description="Disordered" evidence="1">
    <location>
        <begin position="33"/>
        <end position="73"/>
    </location>
</feature>
<dbReference type="AlphaFoldDB" id="A0A2P5AJP0"/>
<dbReference type="EMBL" id="JXTB01000553">
    <property type="protein sequence ID" value="PON36775.1"/>
    <property type="molecule type" value="Genomic_DNA"/>
</dbReference>
<keyword evidence="4" id="KW-1185">Reference proteome</keyword>